<evidence type="ECO:0000313" key="2">
    <source>
        <dbReference type="EMBL" id="EEC45521.1"/>
    </source>
</evidence>
<feature type="compositionally biased region" description="Polar residues" evidence="1">
    <location>
        <begin position="232"/>
        <end position="249"/>
    </location>
</feature>
<feature type="compositionally biased region" description="Acidic residues" evidence="1">
    <location>
        <begin position="431"/>
        <end position="441"/>
    </location>
</feature>
<name>B7G6T0_PHATC</name>
<evidence type="ECO:0000313" key="3">
    <source>
        <dbReference type="Proteomes" id="UP000000759"/>
    </source>
</evidence>
<dbReference type="InParanoid" id="B7G6T0"/>
<sequence>MPSSGLFNNSKTPYLQGPENVGGSHIIPNLCLIYITLSNRSKDCLFALTVNSPCSAYPEFKGLRKRTSSNILQGCSSIIRHAGLDPSLLVHMANIPAEKEFLVGFQPVSPQRKKGVRFLEKRLMQRFGIGPDRARDVMREARGKLRTDHSKAYSKRLEEECVIVILRPNESTRLLDDSFANLSITEACLKMESSLTTEQSKKTPPKPFEATLSDFFVTQYGPLKTKADADDATQQSRQSVRSPKTTQASAPELRGKSREGSVRAGKQRLHDFGKTWSPSSRVEARPSVEARRTKVTGAQAYKSTAAPVFSDQRDTVDQFPSCRSPKHEPALSVAANPSKSYVNSSRLQKAKSYRTFLKPMERGQDSSNSTLSTTSAGGDSSPIKKKSFNRARPCRRGEGALVALRKTLSVTDLFRSFRKPKGSMQSTVMDASDDDDSLYID</sequence>
<feature type="region of interest" description="Disordered" evidence="1">
    <location>
        <begin position="226"/>
        <end position="296"/>
    </location>
</feature>
<reference evidence="2 3" key="1">
    <citation type="journal article" date="2008" name="Nature">
        <title>The Phaeodactylum genome reveals the evolutionary history of diatom genomes.</title>
        <authorList>
            <person name="Bowler C."/>
            <person name="Allen A.E."/>
            <person name="Badger J.H."/>
            <person name="Grimwood J."/>
            <person name="Jabbari K."/>
            <person name="Kuo A."/>
            <person name="Maheswari U."/>
            <person name="Martens C."/>
            <person name="Maumus F."/>
            <person name="Otillar R.P."/>
            <person name="Rayko E."/>
            <person name="Salamov A."/>
            <person name="Vandepoele K."/>
            <person name="Beszteri B."/>
            <person name="Gruber A."/>
            <person name="Heijde M."/>
            <person name="Katinka M."/>
            <person name="Mock T."/>
            <person name="Valentin K."/>
            <person name="Verret F."/>
            <person name="Berges J.A."/>
            <person name="Brownlee C."/>
            <person name="Cadoret J.P."/>
            <person name="Chiovitti A."/>
            <person name="Choi C.J."/>
            <person name="Coesel S."/>
            <person name="De Martino A."/>
            <person name="Detter J.C."/>
            <person name="Durkin C."/>
            <person name="Falciatore A."/>
            <person name="Fournet J."/>
            <person name="Haruta M."/>
            <person name="Huysman M.J."/>
            <person name="Jenkins B.D."/>
            <person name="Jiroutova K."/>
            <person name="Jorgensen R.E."/>
            <person name="Joubert Y."/>
            <person name="Kaplan A."/>
            <person name="Kroger N."/>
            <person name="Kroth P.G."/>
            <person name="La Roche J."/>
            <person name="Lindquist E."/>
            <person name="Lommer M."/>
            <person name="Martin-Jezequel V."/>
            <person name="Lopez P.J."/>
            <person name="Lucas S."/>
            <person name="Mangogna M."/>
            <person name="McGinnis K."/>
            <person name="Medlin L.K."/>
            <person name="Montsant A."/>
            <person name="Oudot-Le Secq M.P."/>
            <person name="Napoli C."/>
            <person name="Obornik M."/>
            <person name="Parker M.S."/>
            <person name="Petit J.L."/>
            <person name="Porcel B.M."/>
            <person name="Poulsen N."/>
            <person name="Robison M."/>
            <person name="Rychlewski L."/>
            <person name="Rynearson T.A."/>
            <person name="Schmutz J."/>
            <person name="Shapiro H."/>
            <person name="Siaut M."/>
            <person name="Stanley M."/>
            <person name="Sussman M.R."/>
            <person name="Taylor A.R."/>
            <person name="Vardi A."/>
            <person name="von Dassow P."/>
            <person name="Vyverman W."/>
            <person name="Willis A."/>
            <person name="Wyrwicz L.S."/>
            <person name="Rokhsar D.S."/>
            <person name="Weissenbach J."/>
            <person name="Armbrust E.V."/>
            <person name="Green B.R."/>
            <person name="Van de Peer Y."/>
            <person name="Grigoriev I.V."/>
        </authorList>
    </citation>
    <scope>NUCLEOTIDE SEQUENCE [LARGE SCALE GENOMIC DNA]</scope>
    <source>
        <strain evidence="2 3">CCAP 1055/1</strain>
    </source>
</reference>
<dbReference type="GeneID" id="7203801"/>
<dbReference type="HOGENOM" id="CLU_604790_0_0_1"/>
<feature type="compositionally biased region" description="Basic and acidic residues" evidence="1">
    <location>
        <begin position="282"/>
        <end position="292"/>
    </location>
</feature>
<dbReference type="EMBL" id="CM000619">
    <property type="protein sequence ID" value="EEC45521.1"/>
    <property type="molecule type" value="Genomic_DNA"/>
</dbReference>
<feature type="region of interest" description="Disordered" evidence="1">
    <location>
        <begin position="419"/>
        <end position="441"/>
    </location>
</feature>
<dbReference type="AlphaFoldDB" id="B7G6T0"/>
<feature type="compositionally biased region" description="Basic residues" evidence="1">
    <location>
        <begin position="383"/>
        <end position="392"/>
    </location>
</feature>
<organism evidence="2 3">
    <name type="scientific">Phaeodactylum tricornutum (strain CCAP 1055/1)</name>
    <dbReference type="NCBI Taxonomy" id="556484"/>
    <lineage>
        <taxon>Eukaryota</taxon>
        <taxon>Sar</taxon>
        <taxon>Stramenopiles</taxon>
        <taxon>Ochrophyta</taxon>
        <taxon>Bacillariophyta</taxon>
        <taxon>Bacillariophyceae</taxon>
        <taxon>Bacillariophycidae</taxon>
        <taxon>Naviculales</taxon>
        <taxon>Phaeodactylaceae</taxon>
        <taxon>Phaeodactylum</taxon>
    </lineage>
</organism>
<feature type="region of interest" description="Disordered" evidence="1">
    <location>
        <begin position="357"/>
        <end position="392"/>
    </location>
</feature>
<proteinExistence type="predicted"/>
<dbReference type="PaxDb" id="2850-Phatr48340"/>
<evidence type="ECO:0000256" key="1">
    <source>
        <dbReference type="SAM" id="MobiDB-lite"/>
    </source>
</evidence>
<keyword evidence="3" id="KW-1185">Reference proteome</keyword>
<accession>B7G6T0</accession>
<gene>
    <name evidence="2" type="ORF">PHATRDRAFT_48340</name>
</gene>
<dbReference type="Proteomes" id="UP000000759">
    <property type="component" value="Chromosome 17"/>
</dbReference>
<dbReference type="KEGG" id="pti:PHATRDRAFT_48340"/>
<dbReference type="RefSeq" id="XP_002182785.1">
    <property type="nucleotide sequence ID" value="XM_002182749.1"/>
</dbReference>
<feature type="compositionally biased region" description="Polar residues" evidence="1">
    <location>
        <begin position="365"/>
        <end position="378"/>
    </location>
</feature>
<reference evidence="3" key="2">
    <citation type="submission" date="2008-08" db="EMBL/GenBank/DDBJ databases">
        <authorList>
            <consortium name="Diatom Consortium"/>
            <person name="Grigoriev I."/>
            <person name="Grimwood J."/>
            <person name="Kuo A."/>
            <person name="Otillar R.P."/>
            <person name="Salamov A."/>
            <person name="Detter J.C."/>
            <person name="Lindquist E."/>
            <person name="Shapiro H."/>
            <person name="Lucas S."/>
            <person name="Glavina del Rio T."/>
            <person name="Pitluck S."/>
            <person name="Rokhsar D."/>
            <person name="Bowler C."/>
        </authorList>
    </citation>
    <scope>GENOME REANNOTATION</scope>
    <source>
        <strain evidence="3">CCAP 1055/1</strain>
    </source>
</reference>
<protein>
    <submittedName>
        <fullName evidence="2">Uncharacterized protein</fullName>
    </submittedName>
</protein>